<dbReference type="PROSITE" id="PS51373">
    <property type="entry name" value="HIPIP"/>
    <property type="match status" value="1"/>
</dbReference>
<dbReference type="GO" id="GO:0051539">
    <property type="term" value="F:4 iron, 4 sulfur cluster binding"/>
    <property type="evidence" value="ECO:0007669"/>
    <property type="project" value="UniProtKB-KW"/>
</dbReference>
<protein>
    <recommendedName>
        <fullName evidence="8">High-potential iron-sulfur protein</fullName>
        <shortName evidence="8">HiPIP</shortName>
    </recommendedName>
</protein>
<dbReference type="PROSITE" id="PS51318">
    <property type="entry name" value="TAT"/>
    <property type="match status" value="1"/>
</dbReference>
<keyword evidence="6 8" id="KW-0408">Iron</keyword>
<comment type="function">
    <text evidence="1 8">Specific class of high-redox-potential 4Fe-4S ferredoxins. Functions in anaerobic electron transport in most purple and in some other photosynthetic bacteria and in at least one genus (Paracoccus) of halophilic, denitrifying bacteria.</text>
</comment>
<accession>A0A9X3YIN6</accession>
<feature type="chain" id="PRO_5040845745" description="High-potential iron-sulfur protein" evidence="9">
    <location>
        <begin position="39"/>
        <end position="113"/>
    </location>
</feature>
<keyword evidence="3 8" id="KW-0004">4Fe-4S</keyword>
<dbReference type="SUPFAM" id="SSF57652">
    <property type="entry name" value="HIPIP (high potential iron protein)"/>
    <property type="match status" value="1"/>
</dbReference>
<evidence type="ECO:0000256" key="1">
    <source>
        <dbReference type="ARBA" id="ARBA00002137"/>
    </source>
</evidence>
<dbReference type="InterPro" id="IPR006311">
    <property type="entry name" value="TAT_signal"/>
</dbReference>
<dbReference type="EMBL" id="JAOVZO020000015">
    <property type="protein sequence ID" value="MDC8012967.1"/>
    <property type="molecule type" value="Genomic_DNA"/>
</dbReference>
<evidence type="ECO:0000256" key="6">
    <source>
        <dbReference type="ARBA" id="ARBA00023004"/>
    </source>
</evidence>
<dbReference type="Gene3D" id="4.10.490.10">
    <property type="entry name" value="High potential iron-sulphur protein"/>
    <property type="match status" value="1"/>
</dbReference>
<keyword evidence="12" id="KW-1185">Reference proteome</keyword>
<evidence type="ECO:0000256" key="8">
    <source>
        <dbReference type="RuleBase" id="RU000620"/>
    </source>
</evidence>
<dbReference type="AlphaFoldDB" id="A0A9X3YIN6"/>
<feature type="signal peptide" evidence="9">
    <location>
        <begin position="1"/>
        <end position="38"/>
    </location>
</feature>
<proteinExistence type="inferred from homology"/>
<evidence type="ECO:0000313" key="12">
    <source>
        <dbReference type="Proteomes" id="UP001139971"/>
    </source>
</evidence>
<dbReference type="GO" id="GO:0019646">
    <property type="term" value="P:aerobic electron transport chain"/>
    <property type="evidence" value="ECO:0007669"/>
    <property type="project" value="InterPro"/>
</dbReference>
<comment type="caution">
    <text evidence="11">The sequence shown here is derived from an EMBL/GenBank/DDBJ whole genome shotgun (WGS) entry which is preliminary data.</text>
</comment>
<organism evidence="11 12">
    <name type="scientific">Tahibacter soli</name>
    <dbReference type="NCBI Taxonomy" id="2983605"/>
    <lineage>
        <taxon>Bacteria</taxon>
        <taxon>Pseudomonadati</taxon>
        <taxon>Pseudomonadota</taxon>
        <taxon>Gammaproteobacteria</taxon>
        <taxon>Lysobacterales</taxon>
        <taxon>Rhodanobacteraceae</taxon>
        <taxon>Tahibacter</taxon>
    </lineage>
</organism>
<evidence type="ECO:0000256" key="3">
    <source>
        <dbReference type="ARBA" id="ARBA00022485"/>
    </source>
</evidence>
<keyword evidence="7 8" id="KW-0411">Iron-sulfur</keyword>
<keyword evidence="4 8" id="KW-0479">Metal-binding</keyword>
<dbReference type="GO" id="GO:0009055">
    <property type="term" value="F:electron transfer activity"/>
    <property type="evidence" value="ECO:0007669"/>
    <property type="project" value="InterPro"/>
</dbReference>
<keyword evidence="5 8" id="KW-0249">Electron transport</keyword>
<dbReference type="Proteomes" id="UP001139971">
    <property type="component" value="Unassembled WGS sequence"/>
</dbReference>
<name>A0A9X3YIN6_9GAMM</name>
<sequence>MSQPTTSRPKTVCGTRREFLAAVAGVAAIAALPLAARADDLPALSESDPTGSALGYKEDASKVEAAKFPTHKPTQTCAGCSFYQGTGPRGACTLFPGKSVAGKGWCSAFAQKT</sequence>
<comment type="similarity">
    <text evidence="8">Belongs to the high-potential iron-sulfur protein (HiPIP) family.</text>
</comment>
<evidence type="ECO:0000259" key="10">
    <source>
        <dbReference type="PROSITE" id="PS51373"/>
    </source>
</evidence>
<evidence type="ECO:0000256" key="2">
    <source>
        <dbReference type="ARBA" id="ARBA00022448"/>
    </source>
</evidence>
<evidence type="ECO:0000256" key="9">
    <source>
        <dbReference type="SAM" id="SignalP"/>
    </source>
</evidence>
<evidence type="ECO:0000256" key="5">
    <source>
        <dbReference type="ARBA" id="ARBA00022982"/>
    </source>
</evidence>
<keyword evidence="9" id="KW-0732">Signal</keyword>
<dbReference type="RefSeq" id="WP_263544659.1">
    <property type="nucleotide sequence ID" value="NZ_JAOVZO020000015.1"/>
</dbReference>
<comment type="subunit">
    <text evidence="8">Homodimer.</text>
</comment>
<evidence type="ECO:0000313" key="11">
    <source>
        <dbReference type="EMBL" id="MDC8012967.1"/>
    </source>
</evidence>
<evidence type="ECO:0000256" key="4">
    <source>
        <dbReference type="ARBA" id="ARBA00022723"/>
    </source>
</evidence>
<dbReference type="InterPro" id="IPR000170">
    <property type="entry name" value="High_potential_FeS_prot"/>
</dbReference>
<evidence type="ECO:0000256" key="7">
    <source>
        <dbReference type="ARBA" id="ARBA00023014"/>
    </source>
</evidence>
<dbReference type="GO" id="GO:0046872">
    <property type="term" value="F:metal ion binding"/>
    <property type="evidence" value="ECO:0007669"/>
    <property type="project" value="UniProtKB-KW"/>
</dbReference>
<feature type="domain" description="High potential iron-sulfur proteins family profile" evidence="10">
    <location>
        <begin position="38"/>
        <end position="113"/>
    </location>
</feature>
<gene>
    <name evidence="11" type="ORF">OD750_010470</name>
</gene>
<keyword evidence="2 8" id="KW-0813">Transport</keyword>
<reference evidence="11" key="1">
    <citation type="submission" date="2023-02" db="EMBL/GenBank/DDBJ databases">
        <title>Tahibacter soli sp. nov. isolated from soil.</title>
        <authorList>
            <person name="Baek J.H."/>
            <person name="Lee J.K."/>
            <person name="Choi D.G."/>
            <person name="Jeon C.O."/>
        </authorList>
    </citation>
    <scope>NUCLEOTIDE SEQUENCE</scope>
    <source>
        <strain evidence="11">BL</strain>
    </source>
</reference>
<dbReference type="InterPro" id="IPR036369">
    <property type="entry name" value="HIPIP_sf"/>
</dbReference>
<dbReference type="Pfam" id="PF01355">
    <property type="entry name" value="HIPIP"/>
    <property type="match status" value="1"/>
</dbReference>